<evidence type="ECO:0000313" key="2">
    <source>
        <dbReference type="EMBL" id="CAB4278721.1"/>
    </source>
</evidence>
<evidence type="ECO:0000313" key="5">
    <source>
        <dbReference type="Proteomes" id="UP000507245"/>
    </source>
</evidence>
<reference evidence="3 4" key="2">
    <citation type="submission" date="2020-05" db="EMBL/GenBank/DDBJ databases">
        <authorList>
            <person name="Campoy J."/>
            <person name="Schneeberger K."/>
            <person name="Spophaly S."/>
        </authorList>
    </citation>
    <scope>NUCLEOTIDE SEQUENCE [LARGE SCALE GENOMIC DNA]</scope>
    <source>
        <strain evidence="3">PruArmRojPasFocal</strain>
    </source>
</reference>
<feature type="region of interest" description="Disordered" evidence="1">
    <location>
        <begin position="59"/>
        <end position="83"/>
    </location>
</feature>
<dbReference type="EMBL" id="CAEKDK010000004">
    <property type="protein sequence ID" value="CAB4278721.1"/>
    <property type="molecule type" value="Genomic_DNA"/>
</dbReference>
<organism evidence="3 5">
    <name type="scientific">Prunus armeniaca</name>
    <name type="common">Apricot</name>
    <name type="synonym">Armeniaca vulgaris</name>
    <dbReference type="NCBI Taxonomy" id="36596"/>
    <lineage>
        <taxon>Eukaryota</taxon>
        <taxon>Viridiplantae</taxon>
        <taxon>Streptophyta</taxon>
        <taxon>Embryophyta</taxon>
        <taxon>Tracheophyta</taxon>
        <taxon>Spermatophyta</taxon>
        <taxon>Magnoliopsida</taxon>
        <taxon>eudicotyledons</taxon>
        <taxon>Gunneridae</taxon>
        <taxon>Pentapetalae</taxon>
        <taxon>rosids</taxon>
        <taxon>fabids</taxon>
        <taxon>Rosales</taxon>
        <taxon>Rosaceae</taxon>
        <taxon>Amygdaloideae</taxon>
        <taxon>Amygdaleae</taxon>
        <taxon>Prunus</taxon>
    </lineage>
</organism>
<dbReference type="Proteomes" id="UP000507222">
    <property type="component" value="Unassembled WGS sequence"/>
</dbReference>
<sequence>MAVSIRIWSKAAAVTQSATGPSHQGGVAQRNPSHGPTTATAIPSYGLVAMNMAPVHVAAPPHSSMDGPPFHHTALQSFHNIDS</sequence>
<feature type="compositionally biased region" description="Polar residues" evidence="1">
    <location>
        <begin position="30"/>
        <end position="40"/>
    </location>
</feature>
<dbReference type="Proteomes" id="UP000507245">
    <property type="component" value="Unassembled WGS sequence"/>
</dbReference>
<dbReference type="EMBL" id="CAEKKB010000004">
    <property type="protein sequence ID" value="CAB4309124.1"/>
    <property type="molecule type" value="Genomic_DNA"/>
</dbReference>
<dbReference type="AlphaFoldDB" id="A0A6J5XDF1"/>
<feature type="compositionally biased region" description="Polar residues" evidence="1">
    <location>
        <begin position="74"/>
        <end position="83"/>
    </location>
</feature>
<gene>
    <name evidence="2" type="ORF">CURHAP_LOCUS30390</name>
    <name evidence="3" type="ORF">ORAREDHAP_LOCUS29914</name>
</gene>
<evidence type="ECO:0000313" key="4">
    <source>
        <dbReference type="Proteomes" id="UP000507222"/>
    </source>
</evidence>
<reference evidence="5" key="1">
    <citation type="journal article" date="2020" name="Genome Biol.">
        <title>Gamete binning: chromosome-level and haplotype-resolved genome assembly enabled by high-throughput single-cell sequencing of gamete genomes.</title>
        <authorList>
            <person name="Campoy J.A."/>
            <person name="Sun H."/>
            <person name="Goel M."/>
            <person name="Jiao W.-B."/>
            <person name="Folz-Donahue K."/>
            <person name="Wang N."/>
            <person name="Rubio M."/>
            <person name="Liu C."/>
            <person name="Kukat C."/>
            <person name="Ruiz D."/>
            <person name="Huettel B."/>
            <person name="Schneeberger K."/>
        </authorList>
    </citation>
    <scope>NUCLEOTIDE SEQUENCE [LARGE SCALE GENOMIC DNA]</scope>
    <source>
        <strain evidence="5">cv. Rojo Pasion</strain>
    </source>
</reference>
<evidence type="ECO:0000256" key="1">
    <source>
        <dbReference type="SAM" id="MobiDB-lite"/>
    </source>
</evidence>
<accession>A0A6J5XDF1</accession>
<evidence type="ECO:0000313" key="3">
    <source>
        <dbReference type="EMBL" id="CAB4309124.1"/>
    </source>
</evidence>
<protein>
    <submittedName>
        <fullName evidence="3">Uncharacterized protein</fullName>
    </submittedName>
</protein>
<proteinExistence type="predicted"/>
<keyword evidence="5" id="KW-1185">Reference proteome</keyword>
<feature type="region of interest" description="Disordered" evidence="1">
    <location>
        <begin position="14"/>
        <end position="40"/>
    </location>
</feature>
<name>A0A6J5XDF1_PRUAR</name>